<dbReference type="Proteomes" id="UP000032515">
    <property type="component" value="Unassembled WGS sequence"/>
</dbReference>
<comment type="caution">
    <text evidence="2">The sequence shown here is derived from an EMBL/GenBank/DDBJ whole genome shotgun (WGS) entry which is preliminary data.</text>
</comment>
<proteinExistence type="predicted"/>
<evidence type="ECO:0000313" key="2">
    <source>
        <dbReference type="EMBL" id="KIZ37696.1"/>
    </source>
</evidence>
<feature type="region of interest" description="Disordered" evidence="1">
    <location>
        <begin position="58"/>
        <end position="80"/>
    </location>
</feature>
<evidence type="ECO:0000313" key="3">
    <source>
        <dbReference type="Proteomes" id="UP000032515"/>
    </source>
</evidence>
<protein>
    <submittedName>
        <fullName evidence="2">Uncharacterized protein</fullName>
    </submittedName>
</protein>
<sequence length="80" mass="8689">MTGSDQLRSARQLQLERDRARSEALVLAICESDHRWGADWLAQLAGKVGWIGRGRSAAPDRATAAQRDGAQQAGCRERAG</sequence>
<gene>
    <name evidence="2" type="ORF">OO17_23395</name>
</gene>
<name>A0A0D7EAQ5_RHOPL</name>
<dbReference type="AlphaFoldDB" id="A0A0D7EAQ5"/>
<dbReference type="EMBL" id="JXXE01000522">
    <property type="protein sequence ID" value="KIZ37696.1"/>
    <property type="molecule type" value="Genomic_DNA"/>
</dbReference>
<evidence type="ECO:0000256" key="1">
    <source>
        <dbReference type="SAM" id="MobiDB-lite"/>
    </source>
</evidence>
<accession>A0A0D7EAQ5</accession>
<dbReference type="RefSeq" id="WP_152647840.1">
    <property type="nucleotide sequence ID" value="NZ_JXXE01000522.1"/>
</dbReference>
<reference evidence="2 3" key="1">
    <citation type="submission" date="2014-11" db="EMBL/GenBank/DDBJ databases">
        <title>Genomics and ecophysiology of heterotrophic nitrogen fixing bacteria isolated from estuarine surface water.</title>
        <authorList>
            <person name="Bentzon-Tilia M."/>
            <person name="Severin I."/>
            <person name="Hansen L.H."/>
            <person name="Riemann L."/>
        </authorList>
    </citation>
    <scope>NUCLEOTIDE SEQUENCE [LARGE SCALE GENOMIC DNA]</scope>
    <source>
        <strain evidence="2 3">BAL398</strain>
    </source>
</reference>
<dbReference type="PATRIC" id="fig|1076.23.peg.5587"/>
<organism evidence="2 3">
    <name type="scientific">Rhodopseudomonas palustris</name>
    <dbReference type="NCBI Taxonomy" id="1076"/>
    <lineage>
        <taxon>Bacteria</taxon>
        <taxon>Pseudomonadati</taxon>
        <taxon>Pseudomonadota</taxon>
        <taxon>Alphaproteobacteria</taxon>
        <taxon>Hyphomicrobiales</taxon>
        <taxon>Nitrobacteraceae</taxon>
        <taxon>Rhodopseudomonas</taxon>
    </lineage>
</organism>